<dbReference type="PROSITE" id="PS51375">
    <property type="entry name" value="PPR"/>
    <property type="match status" value="2"/>
</dbReference>
<sequence length="381" mass="41943">MNGRSLLTSLLNCATPFTTRLSLHNLTTHYFSTNSLPLPPPPEFVKLCSQGLIKEAFTSFTSVLWSDTNLFSHLLKACVEKQSVCLSKQLHSVIITSGCFKHRFVANHLLNAYAKLGQLETAVLVFDILPKRNTMSYNILIGGFIQKGDLDAAFKLFDEMGERNLATWNAMIVGLVQYELNEDGLSLFSQMHELGFSPDVFTLGSVFKGCAGLKDLNKGKQVHGFVVKLGLEEHLIVGNALAHMYMRSGNFREGEKVIRLMPSFSVAACNTLISGMAQNGYSEGAMVYYNIMKKAAFRPDKITFVSVISSCSDLASLAQGQQVHADVIKVGALADVPVISSLGFLEEENVLCNLKGSSKYQNKNSREGKVWEDSEVCSRKS</sequence>
<dbReference type="Pfam" id="PF13041">
    <property type="entry name" value="PPR_2"/>
    <property type="match status" value="2"/>
</dbReference>
<name>A0AAV1C124_OLDCO</name>
<dbReference type="InterPro" id="IPR011990">
    <property type="entry name" value="TPR-like_helical_dom_sf"/>
</dbReference>
<gene>
    <name evidence="5" type="ORF">OLC1_LOCUS1568</name>
</gene>
<dbReference type="FunFam" id="1.25.40.10:FF:000073">
    <property type="entry name" value="Pentatricopeptide repeat-containing protein chloroplastic"/>
    <property type="match status" value="1"/>
</dbReference>
<organism evidence="5 6">
    <name type="scientific">Oldenlandia corymbosa var. corymbosa</name>
    <dbReference type="NCBI Taxonomy" id="529605"/>
    <lineage>
        <taxon>Eukaryota</taxon>
        <taxon>Viridiplantae</taxon>
        <taxon>Streptophyta</taxon>
        <taxon>Embryophyta</taxon>
        <taxon>Tracheophyta</taxon>
        <taxon>Spermatophyta</taxon>
        <taxon>Magnoliopsida</taxon>
        <taxon>eudicotyledons</taxon>
        <taxon>Gunneridae</taxon>
        <taxon>Pentapetalae</taxon>
        <taxon>asterids</taxon>
        <taxon>lamiids</taxon>
        <taxon>Gentianales</taxon>
        <taxon>Rubiaceae</taxon>
        <taxon>Rubioideae</taxon>
        <taxon>Spermacoceae</taxon>
        <taxon>Hedyotis-Oldenlandia complex</taxon>
        <taxon>Oldenlandia</taxon>
    </lineage>
</organism>
<dbReference type="AlphaFoldDB" id="A0AAV1C124"/>
<evidence type="ECO:0000313" key="6">
    <source>
        <dbReference type="Proteomes" id="UP001161247"/>
    </source>
</evidence>
<dbReference type="GO" id="GO:0009451">
    <property type="term" value="P:RNA modification"/>
    <property type="evidence" value="ECO:0007669"/>
    <property type="project" value="InterPro"/>
</dbReference>
<accession>A0AAV1C124</accession>
<feature type="repeat" description="PPR" evidence="3">
    <location>
        <begin position="265"/>
        <end position="299"/>
    </location>
</feature>
<keyword evidence="6" id="KW-1185">Reference proteome</keyword>
<dbReference type="PANTHER" id="PTHR47926:SF347">
    <property type="entry name" value="PENTATRICOPEPTIDE REPEAT-CONTAINING PROTEIN"/>
    <property type="match status" value="1"/>
</dbReference>
<proteinExistence type="inferred from homology"/>
<feature type="compositionally biased region" description="Basic and acidic residues" evidence="4">
    <location>
        <begin position="364"/>
        <end position="381"/>
    </location>
</feature>
<dbReference type="PANTHER" id="PTHR47926">
    <property type="entry name" value="PENTATRICOPEPTIDE REPEAT-CONTAINING PROTEIN"/>
    <property type="match status" value="1"/>
</dbReference>
<keyword evidence="2" id="KW-0677">Repeat</keyword>
<evidence type="ECO:0000256" key="3">
    <source>
        <dbReference type="PROSITE-ProRule" id="PRU00708"/>
    </source>
</evidence>
<evidence type="ECO:0000256" key="2">
    <source>
        <dbReference type="ARBA" id="ARBA00022737"/>
    </source>
</evidence>
<feature type="region of interest" description="Disordered" evidence="4">
    <location>
        <begin position="360"/>
        <end position="381"/>
    </location>
</feature>
<dbReference type="InterPro" id="IPR002885">
    <property type="entry name" value="PPR_rpt"/>
</dbReference>
<dbReference type="Pfam" id="PF01535">
    <property type="entry name" value="PPR"/>
    <property type="match status" value="3"/>
</dbReference>
<dbReference type="EMBL" id="OX459118">
    <property type="protein sequence ID" value="CAI9089165.1"/>
    <property type="molecule type" value="Genomic_DNA"/>
</dbReference>
<dbReference type="InterPro" id="IPR046960">
    <property type="entry name" value="PPR_At4g14850-like_plant"/>
</dbReference>
<protein>
    <submittedName>
        <fullName evidence="5">OLC1v1023676C1</fullName>
    </submittedName>
</protein>
<dbReference type="GO" id="GO:0003723">
    <property type="term" value="F:RNA binding"/>
    <property type="evidence" value="ECO:0007669"/>
    <property type="project" value="InterPro"/>
</dbReference>
<evidence type="ECO:0000256" key="1">
    <source>
        <dbReference type="ARBA" id="ARBA00006643"/>
    </source>
</evidence>
<reference evidence="5" key="1">
    <citation type="submission" date="2023-03" db="EMBL/GenBank/DDBJ databases">
        <authorList>
            <person name="Julca I."/>
        </authorList>
    </citation>
    <scope>NUCLEOTIDE SEQUENCE</scope>
</reference>
<comment type="similarity">
    <text evidence="1">Belongs to the PPR family. PCMP-H subfamily.</text>
</comment>
<dbReference type="Gene3D" id="1.25.40.10">
    <property type="entry name" value="Tetratricopeptide repeat domain"/>
    <property type="match status" value="2"/>
</dbReference>
<feature type="repeat" description="PPR" evidence="3">
    <location>
        <begin position="133"/>
        <end position="167"/>
    </location>
</feature>
<dbReference type="NCBIfam" id="TIGR00756">
    <property type="entry name" value="PPR"/>
    <property type="match status" value="3"/>
</dbReference>
<dbReference type="Proteomes" id="UP001161247">
    <property type="component" value="Chromosome 1"/>
</dbReference>
<evidence type="ECO:0000256" key="4">
    <source>
        <dbReference type="SAM" id="MobiDB-lite"/>
    </source>
</evidence>
<dbReference type="FunFam" id="1.25.40.10:FF:000442">
    <property type="entry name" value="Pentatricopeptide repeat-containing protein At3g49710"/>
    <property type="match status" value="1"/>
</dbReference>
<evidence type="ECO:0000313" key="5">
    <source>
        <dbReference type="EMBL" id="CAI9089165.1"/>
    </source>
</evidence>